<reference evidence="1" key="3">
    <citation type="journal article" date="2017" name="Nature">
        <title>Genome sequence of the progenitor of the wheat D genome Aegilops tauschii.</title>
        <authorList>
            <person name="Luo M.C."/>
            <person name="Gu Y.Q."/>
            <person name="Puiu D."/>
            <person name="Wang H."/>
            <person name="Twardziok S.O."/>
            <person name="Deal K.R."/>
            <person name="Huo N."/>
            <person name="Zhu T."/>
            <person name="Wang L."/>
            <person name="Wang Y."/>
            <person name="McGuire P.E."/>
            <person name="Liu S."/>
            <person name="Long H."/>
            <person name="Ramasamy R.K."/>
            <person name="Rodriguez J.C."/>
            <person name="Van S.L."/>
            <person name="Yuan L."/>
            <person name="Wang Z."/>
            <person name="Xia Z."/>
            <person name="Xiao L."/>
            <person name="Anderson O.D."/>
            <person name="Ouyang S."/>
            <person name="Liang Y."/>
            <person name="Zimin A.V."/>
            <person name="Pertea G."/>
            <person name="Qi P."/>
            <person name="Bennetzen J.L."/>
            <person name="Dai X."/>
            <person name="Dawson M.W."/>
            <person name="Muller H.G."/>
            <person name="Kugler K."/>
            <person name="Rivarola-Duarte L."/>
            <person name="Spannagl M."/>
            <person name="Mayer K.F.X."/>
            <person name="Lu F.H."/>
            <person name="Bevan M.W."/>
            <person name="Leroy P."/>
            <person name="Li P."/>
            <person name="You F.M."/>
            <person name="Sun Q."/>
            <person name="Liu Z."/>
            <person name="Lyons E."/>
            <person name="Wicker T."/>
            <person name="Salzberg S.L."/>
            <person name="Devos K.M."/>
            <person name="Dvorak J."/>
        </authorList>
    </citation>
    <scope>NUCLEOTIDE SEQUENCE [LARGE SCALE GENOMIC DNA]</scope>
    <source>
        <strain evidence="1">cv. AL8/78</strain>
    </source>
</reference>
<proteinExistence type="predicted"/>
<organism evidence="1 2">
    <name type="scientific">Aegilops tauschii subsp. strangulata</name>
    <name type="common">Goatgrass</name>
    <dbReference type="NCBI Taxonomy" id="200361"/>
    <lineage>
        <taxon>Eukaryota</taxon>
        <taxon>Viridiplantae</taxon>
        <taxon>Streptophyta</taxon>
        <taxon>Embryophyta</taxon>
        <taxon>Tracheophyta</taxon>
        <taxon>Spermatophyta</taxon>
        <taxon>Magnoliopsida</taxon>
        <taxon>Liliopsida</taxon>
        <taxon>Poales</taxon>
        <taxon>Poaceae</taxon>
        <taxon>BOP clade</taxon>
        <taxon>Pooideae</taxon>
        <taxon>Triticodae</taxon>
        <taxon>Triticeae</taxon>
        <taxon>Triticinae</taxon>
        <taxon>Aegilops</taxon>
    </lineage>
</organism>
<dbReference type="Gramene" id="AET7Gv20584100.14">
    <property type="protein sequence ID" value="AET7Gv20584100.14"/>
    <property type="gene ID" value="AET7Gv20584100"/>
</dbReference>
<reference evidence="1" key="5">
    <citation type="journal article" date="2021" name="G3 (Bethesda)">
        <title>Aegilops tauschii genome assembly Aet v5.0 features greater sequence contiguity and improved annotation.</title>
        <authorList>
            <person name="Wang L."/>
            <person name="Zhu T."/>
            <person name="Rodriguez J.C."/>
            <person name="Deal K.R."/>
            <person name="Dubcovsky J."/>
            <person name="McGuire P.E."/>
            <person name="Lux T."/>
            <person name="Spannagl M."/>
            <person name="Mayer K.F.X."/>
            <person name="Baldrich P."/>
            <person name="Meyers B.C."/>
            <person name="Huo N."/>
            <person name="Gu Y.Q."/>
            <person name="Zhou H."/>
            <person name="Devos K.M."/>
            <person name="Bennetzen J.L."/>
            <person name="Unver T."/>
            <person name="Budak H."/>
            <person name="Gulick P.J."/>
            <person name="Galiba G."/>
            <person name="Kalapos B."/>
            <person name="Nelson D.R."/>
            <person name="Li P."/>
            <person name="You F.M."/>
            <person name="Luo M.C."/>
            <person name="Dvorak J."/>
        </authorList>
    </citation>
    <scope>NUCLEOTIDE SEQUENCE [LARGE SCALE GENOMIC DNA]</scope>
    <source>
        <strain evidence="1">cv. AL8/78</strain>
    </source>
</reference>
<evidence type="ECO:0000313" key="2">
    <source>
        <dbReference type="Proteomes" id="UP000015105"/>
    </source>
</evidence>
<accession>A0A453RHL4</accession>
<dbReference type="EnsemblPlants" id="AET7Gv20584100.14">
    <property type="protein sequence ID" value="AET7Gv20584100.14"/>
    <property type="gene ID" value="AET7Gv20584100"/>
</dbReference>
<reference evidence="2" key="1">
    <citation type="journal article" date="2014" name="Science">
        <title>Ancient hybridizations among the ancestral genomes of bread wheat.</title>
        <authorList>
            <consortium name="International Wheat Genome Sequencing Consortium,"/>
            <person name="Marcussen T."/>
            <person name="Sandve S.R."/>
            <person name="Heier L."/>
            <person name="Spannagl M."/>
            <person name="Pfeifer M."/>
            <person name="Jakobsen K.S."/>
            <person name="Wulff B.B."/>
            <person name="Steuernagel B."/>
            <person name="Mayer K.F."/>
            <person name="Olsen O.A."/>
        </authorList>
    </citation>
    <scope>NUCLEOTIDE SEQUENCE [LARGE SCALE GENOMIC DNA]</scope>
    <source>
        <strain evidence="2">cv. AL8/78</strain>
    </source>
</reference>
<dbReference type="Proteomes" id="UP000015105">
    <property type="component" value="Chromosome 7D"/>
</dbReference>
<keyword evidence="2" id="KW-1185">Reference proteome</keyword>
<reference evidence="1" key="4">
    <citation type="submission" date="2019-03" db="UniProtKB">
        <authorList>
            <consortium name="EnsemblPlants"/>
        </authorList>
    </citation>
    <scope>IDENTIFICATION</scope>
</reference>
<evidence type="ECO:0000313" key="1">
    <source>
        <dbReference type="EnsemblPlants" id="AET7Gv20584100.14"/>
    </source>
</evidence>
<protein>
    <submittedName>
        <fullName evidence="1">Uncharacterized protein</fullName>
    </submittedName>
</protein>
<dbReference type="AlphaFoldDB" id="A0A453RHL4"/>
<sequence length="89" mass="10611">MMNPKFTRHFPFLLFSARRHVFFLQLSLSPPFPILDWQIVVVKERAATTARRFTNPKAAHGEKMTWYHQRCEDVDGVWTCRGWHYSGCR</sequence>
<name>A0A453RHL4_AEGTS</name>
<reference evidence="2" key="2">
    <citation type="journal article" date="2017" name="Nat. Plants">
        <title>The Aegilops tauschii genome reveals multiple impacts of transposons.</title>
        <authorList>
            <person name="Zhao G."/>
            <person name="Zou C."/>
            <person name="Li K."/>
            <person name="Wang K."/>
            <person name="Li T."/>
            <person name="Gao L."/>
            <person name="Zhang X."/>
            <person name="Wang H."/>
            <person name="Yang Z."/>
            <person name="Liu X."/>
            <person name="Jiang W."/>
            <person name="Mao L."/>
            <person name="Kong X."/>
            <person name="Jiao Y."/>
            <person name="Jia J."/>
        </authorList>
    </citation>
    <scope>NUCLEOTIDE SEQUENCE [LARGE SCALE GENOMIC DNA]</scope>
    <source>
        <strain evidence="2">cv. AL8/78</strain>
    </source>
</reference>